<reference evidence="3" key="1">
    <citation type="submission" date="2018-04" db="EMBL/GenBank/DDBJ databases">
        <title>Whole genome sequencing of Hypsizygus marmoreus.</title>
        <authorList>
            <person name="Choi I.-G."/>
            <person name="Min B."/>
            <person name="Kim J.-G."/>
            <person name="Kim S."/>
            <person name="Oh Y.-L."/>
            <person name="Kong W.-S."/>
            <person name="Park H."/>
            <person name="Jeong J."/>
            <person name="Song E.-S."/>
        </authorList>
    </citation>
    <scope>NUCLEOTIDE SEQUENCE [LARGE SCALE GENOMIC DNA]</scope>
    <source>
        <strain evidence="3">51987-8</strain>
    </source>
</reference>
<feature type="region of interest" description="Disordered" evidence="2">
    <location>
        <begin position="31"/>
        <end position="63"/>
    </location>
</feature>
<evidence type="ECO:0000313" key="3">
    <source>
        <dbReference type="EMBL" id="RDB25499.1"/>
    </source>
</evidence>
<keyword evidence="4" id="KW-1185">Reference proteome</keyword>
<feature type="region of interest" description="Disordered" evidence="2">
    <location>
        <begin position="239"/>
        <end position="284"/>
    </location>
</feature>
<feature type="region of interest" description="Disordered" evidence="2">
    <location>
        <begin position="88"/>
        <end position="127"/>
    </location>
</feature>
<protein>
    <submittedName>
        <fullName evidence="3">Uncharacterized protein</fullName>
    </submittedName>
</protein>
<evidence type="ECO:0000313" key="4">
    <source>
        <dbReference type="Proteomes" id="UP000076154"/>
    </source>
</evidence>
<accession>A0A369JT75</accession>
<dbReference type="AlphaFoldDB" id="A0A369JT75"/>
<name>A0A369JT75_HYPMA</name>
<proteinExistence type="predicted"/>
<evidence type="ECO:0000256" key="2">
    <source>
        <dbReference type="SAM" id="MobiDB-lite"/>
    </source>
</evidence>
<feature type="compositionally biased region" description="Low complexity" evidence="2">
    <location>
        <begin position="267"/>
        <end position="284"/>
    </location>
</feature>
<dbReference type="InParanoid" id="A0A369JT75"/>
<dbReference type="EMBL" id="LUEZ02000041">
    <property type="protein sequence ID" value="RDB25499.1"/>
    <property type="molecule type" value="Genomic_DNA"/>
</dbReference>
<sequence>MPHHHIPLLNAAGRFFKRLKLLFSYSASVNPQSQPTQDAWAPSATTPVEEPPVERRTPEAPALPLGNVSIGDGKSSFHGCNPTVTFSLSSPLQTPPNEEVPLGPLGCEHTSLDGTSSPNEPIGSSEVEKHGSDLCKYVVDVPPHHDPVQTSYCPSDTQNAPDLVVASKLQVGSQEWEEVEARLDEIQKEIAELEKTMAHTISQSHAIQDQLDMNRGKFMRADDKARSLQEERTRLQGLLGSGLAQGLHVEESTGSMGGGSGSDSDGKSASISFSSSSDEYSVGF</sequence>
<dbReference type="Gene3D" id="1.10.287.2610">
    <property type="match status" value="1"/>
</dbReference>
<dbReference type="Proteomes" id="UP000076154">
    <property type="component" value="Unassembled WGS sequence"/>
</dbReference>
<keyword evidence="1" id="KW-0175">Coiled coil</keyword>
<gene>
    <name evidence="3" type="ORF">Hypma_007801</name>
</gene>
<comment type="caution">
    <text evidence="3">The sequence shown here is derived from an EMBL/GenBank/DDBJ whole genome shotgun (WGS) entry which is preliminary data.</text>
</comment>
<feature type="coiled-coil region" evidence="1">
    <location>
        <begin position="169"/>
        <end position="203"/>
    </location>
</feature>
<evidence type="ECO:0000256" key="1">
    <source>
        <dbReference type="SAM" id="Coils"/>
    </source>
</evidence>
<organism evidence="3 4">
    <name type="scientific">Hypsizygus marmoreus</name>
    <name type="common">White beech mushroom</name>
    <name type="synonym">Agaricus marmoreus</name>
    <dbReference type="NCBI Taxonomy" id="39966"/>
    <lineage>
        <taxon>Eukaryota</taxon>
        <taxon>Fungi</taxon>
        <taxon>Dikarya</taxon>
        <taxon>Basidiomycota</taxon>
        <taxon>Agaricomycotina</taxon>
        <taxon>Agaricomycetes</taxon>
        <taxon>Agaricomycetidae</taxon>
        <taxon>Agaricales</taxon>
        <taxon>Tricholomatineae</taxon>
        <taxon>Lyophyllaceae</taxon>
        <taxon>Hypsizygus</taxon>
    </lineage>
</organism>